<evidence type="ECO:0000313" key="1">
    <source>
        <dbReference type="EMBL" id="CAK7353906.1"/>
    </source>
</evidence>
<accession>A0AAV1SL77</accession>
<reference evidence="1 2" key="1">
    <citation type="submission" date="2024-01" db="EMBL/GenBank/DDBJ databases">
        <authorList>
            <person name="Waweru B."/>
        </authorList>
    </citation>
    <scope>NUCLEOTIDE SEQUENCE [LARGE SCALE GENOMIC DNA]</scope>
</reference>
<comment type="caution">
    <text evidence="1">The sequence shown here is derived from an EMBL/GenBank/DDBJ whole genome shotgun (WGS) entry which is preliminary data.</text>
</comment>
<keyword evidence="2" id="KW-1185">Reference proteome</keyword>
<organism evidence="1 2">
    <name type="scientific">Dovyalis caffra</name>
    <dbReference type="NCBI Taxonomy" id="77055"/>
    <lineage>
        <taxon>Eukaryota</taxon>
        <taxon>Viridiplantae</taxon>
        <taxon>Streptophyta</taxon>
        <taxon>Embryophyta</taxon>
        <taxon>Tracheophyta</taxon>
        <taxon>Spermatophyta</taxon>
        <taxon>Magnoliopsida</taxon>
        <taxon>eudicotyledons</taxon>
        <taxon>Gunneridae</taxon>
        <taxon>Pentapetalae</taxon>
        <taxon>rosids</taxon>
        <taxon>fabids</taxon>
        <taxon>Malpighiales</taxon>
        <taxon>Salicaceae</taxon>
        <taxon>Flacourtieae</taxon>
        <taxon>Dovyalis</taxon>
    </lineage>
</organism>
<gene>
    <name evidence="1" type="ORF">DCAF_LOCUS24968</name>
</gene>
<dbReference type="AlphaFoldDB" id="A0AAV1SL77"/>
<dbReference type="EMBL" id="CAWUPB010001194">
    <property type="protein sequence ID" value="CAK7353906.1"/>
    <property type="molecule type" value="Genomic_DNA"/>
</dbReference>
<evidence type="ECO:0000313" key="2">
    <source>
        <dbReference type="Proteomes" id="UP001314170"/>
    </source>
</evidence>
<dbReference type="Proteomes" id="UP001314170">
    <property type="component" value="Unassembled WGS sequence"/>
</dbReference>
<sequence length="70" mass="7577">MGSVNFLTKPSDLVGPCNALIKERLVGFRPWFAFQGCITPSHGRALDVNPPAPATNDFKTQVPIFTKSSS</sequence>
<protein>
    <submittedName>
        <fullName evidence="1">Uncharacterized protein</fullName>
    </submittedName>
</protein>
<proteinExistence type="predicted"/>
<name>A0AAV1SL77_9ROSI</name>